<dbReference type="InterPro" id="IPR019734">
    <property type="entry name" value="TPR_rpt"/>
</dbReference>
<evidence type="ECO:0000256" key="1">
    <source>
        <dbReference type="ARBA" id="ARBA00004442"/>
    </source>
</evidence>
<dbReference type="Pfam" id="PF13432">
    <property type="entry name" value="TPR_16"/>
    <property type="match status" value="1"/>
</dbReference>
<dbReference type="SUPFAM" id="SSF48452">
    <property type="entry name" value="TPR-like"/>
    <property type="match status" value="1"/>
</dbReference>
<evidence type="ECO:0000256" key="6">
    <source>
        <dbReference type="SAM" id="SignalP"/>
    </source>
</evidence>
<sequence length="684" mass="76672">MRKFVTYIYIIMCALLLDSCGAEQAIKKGDKFWAVGEYYDAAEQYRKAYAQTPNKDRALRGQRALKLAECYRRLNQTNKAITAYKNVVRYHQADSLTHLYLGQLYMRNGNYKEAAKAFAVAGDSLRVLGDSLHLQLAKVGLESALKAAEWKKKGSAYTVKRMDLFNSRRDDYSPMLAGEADDQLYFTSTRNQAQGDELNGITGSKSADIFYAQKDEKGKWGKPQVIASELNSVFDEGACCFSPDGKTMYLTQCQTDPVYPRYARIMVSKRSDAAWSKPQELIISHDTLTSFAHPAVSPDGEWLYFVSDMSGGMGGLDIWRCRLLSATEAGAIENVGAPINTPGDEMFPTFRPNGDLYFSSNGHPGFGGLDIYYVAGNNHHPSPTIHHPGYPLNSQGDDFGMTFEGKLNQGFFCSNRGDLRGFDHIYSFYNPEIVQTVKGWVYEQDGYELPAAQVYMVGNDGTNLKLSVRSDGSFVQEIKPDVDYVLLGTCKGYLNHQEQLRVQPVTASHEYVLQFPLPNISAPVLIENIFYDFNKATLRPESKTALDELVVLLNQNPNVTIELSAHTDSRGSEAYNERLSQQRAESVVAYLIAHGIAPDRLTPKGYGESQPKRIKRRVAEKYLFLKEGDALTDEFINALPEEQQEQCHQMNRRTEFKVLRTTYGMFDKAGKLIQSPAAVPPSKD</sequence>
<dbReference type="PANTHER" id="PTHR30329:SF21">
    <property type="entry name" value="LIPOPROTEIN YIAD-RELATED"/>
    <property type="match status" value="1"/>
</dbReference>
<dbReference type="SUPFAM" id="SSF82171">
    <property type="entry name" value="DPP6 N-terminal domain-like"/>
    <property type="match status" value="1"/>
</dbReference>
<evidence type="ECO:0000256" key="4">
    <source>
        <dbReference type="PROSITE-ProRule" id="PRU00339"/>
    </source>
</evidence>
<organism evidence="8 9">
    <name type="scientific">Xylanibacter ruminicola</name>
    <name type="common">Prevotella ruminicola</name>
    <dbReference type="NCBI Taxonomy" id="839"/>
    <lineage>
        <taxon>Bacteria</taxon>
        <taxon>Pseudomonadati</taxon>
        <taxon>Bacteroidota</taxon>
        <taxon>Bacteroidia</taxon>
        <taxon>Bacteroidales</taxon>
        <taxon>Prevotellaceae</taxon>
        <taxon>Xylanibacter</taxon>
    </lineage>
</organism>
<dbReference type="AlphaFoldDB" id="A0A9D5NZZ6"/>
<gene>
    <name evidence="8" type="ORF">E7101_00435</name>
</gene>
<reference evidence="8" key="1">
    <citation type="submission" date="2019-04" db="EMBL/GenBank/DDBJ databases">
        <title>Evolution of Biomass-Degrading Anaerobic Consortia Revealed by Metagenomics.</title>
        <authorList>
            <person name="Peng X."/>
        </authorList>
    </citation>
    <scope>NUCLEOTIDE SEQUENCE</scope>
    <source>
        <strain evidence="8">SIG140</strain>
    </source>
</reference>
<evidence type="ECO:0000256" key="2">
    <source>
        <dbReference type="ARBA" id="ARBA00023136"/>
    </source>
</evidence>
<dbReference type="InterPro" id="IPR006665">
    <property type="entry name" value="OmpA-like"/>
</dbReference>
<dbReference type="Pfam" id="PF00691">
    <property type="entry name" value="OmpA"/>
    <property type="match status" value="1"/>
</dbReference>
<dbReference type="GO" id="GO:0009279">
    <property type="term" value="C:cell outer membrane"/>
    <property type="evidence" value="ECO:0007669"/>
    <property type="project" value="UniProtKB-SubCell"/>
</dbReference>
<dbReference type="PRINTS" id="PR01021">
    <property type="entry name" value="OMPADOMAIN"/>
</dbReference>
<feature type="signal peptide" evidence="6">
    <location>
        <begin position="1"/>
        <end position="24"/>
    </location>
</feature>
<evidence type="ECO:0000256" key="3">
    <source>
        <dbReference type="ARBA" id="ARBA00023237"/>
    </source>
</evidence>
<comment type="subcellular location">
    <subcellularLocation>
        <location evidence="1">Cell outer membrane</location>
    </subcellularLocation>
</comment>
<dbReference type="Proteomes" id="UP000806522">
    <property type="component" value="Unassembled WGS sequence"/>
</dbReference>
<protein>
    <recommendedName>
        <fullName evidence="7">OmpA-like domain-containing protein</fullName>
    </recommendedName>
</protein>
<dbReference type="InterPro" id="IPR050330">
    <property type="entry name" value="Bact_OuterMem_StrucFunc"/>
</dbReference>
<dbReference type="EMBL" id="SUYC01000001">
    <property type="protein sequence ID" value="MBE6269412.1"/>
    <property type="molecule type" value="Genomic_DNA"/>
</dbReference>
<keyword evidence="6" id="KW-0732">Signal</keyword>
<dbReference type="SUPFAM" id="SSF103088">
    <property type="entry name" value="OmpA-like"/>
    <property type="match status" value="1"/>
</dbReference>
<dbReference type="InterPro" id="IPR036737">
    <property type="entry name" value="OmpA-like_sf"/>
</dbReference>
<proteinExistence type="predicted"/>
<dbReference type="PROSITE" id="PS51123">
    <property type="entry name" value="OMPA_2"/>
    <property type="match status" value="1"/>
</dbReference>
<dbReference type="Gene3D" id="2.120.10.30">
    <property type="entry name" value="TolB, C-terminal domain"/>
    <property type="match status" value="1"/>
</dbReference>
<keyword evidence="2 5" id="KW-0472">Membrane</keyword>
<dbReference type="InterPro" id="IPR011042">
    <property type="entry name" value="6-blade_b-propeller_TolB-like"/>
</dbReference>
<feature type="domain" description="OmpA-like" evidence="7">
    <location>
        <begin position="518"/>
        <end position="662"/>
    </location>
</feature>
<dbReference type="CDD" id="cd07185">
    <property type="entry name" value="OmpA_C-like"/>
    <property type="match status" value="1"/>
</dbReference>
<evidence type="ECO:0000313" key="8">
    <source>
        <dbReference type="EMBL" id="MBE6269412.1"/>
    </source>
</evidence>
<feature type="repeat" description="TPR" evidence="4">
    <location>
        <begin position="22"/>
        <end position="55"/>
    </location>
</feature>
<dbReference type="PANTHER" id="PTHR30329">
    <property type="entry name" value="STATOR ELEMENT OF FLAGELLAR MOTOR COMPLEX"/>
    <property type="match status" value="1"/>
</dbReference>
<name>A0A9D5NZZ6_XYLRU</name>
<dbReference type="InterPro" id="IPR011990">
    <property type="entry name" value="TPR-like_helical_dom_sf"/>
</dbReference>
<dbReference type="Pfam" id="PF07676">
    <property type="entry name" value="PD40"/>
    <property type="match status" value="2"/>
</dbReference>
<dbReference type="Gene3D" id="3.30.1330.60">
    <property type="entry name" value="OmpA-like domain"/>
    <property type="match status" value="1"/>
</dbReference>
<evidence type="ECO:0000259" key="7">
    <source>
        <dbReference type="PROSITE" id="PS51123"/>
    </source>
</evidence>
<dbReference type="PROSITE" id="PS50005">
    <property type="entry name" value="TPR"/>
    <property type="match status" value="1"/>
</dbReference>
<evidence type="ECO:0000313" key="9">
    <source>
        <dbReference type="Proteomes" id="UP000806522"/>
    </source>
</evidence>
<dbReference type="Gene3D" id="1.25.40.10">
    <property type="entry name" value="Tetratricopeptide repeat domain"/>
    <property type="match status" value="1"/>
</dbReference>
<dbReference type="InterPro" id="IPR006664">
    <property type="entry name" value="OMP_bac"/>
</dbReference>
<dbReference type="InterPro" id="IPR011659">
    <property type="entry name" value="WD40"/>
</dbReference>
<comment type="caution">
    <text evidence="8">The sequence shown here is derived from an EMBL/GenBank/DDBJ whole genome shotgun (WGS) entry which is preliminary data.</text>
</comment>
<accession>A0A9D5NZZ6</accession>
<keyword evidence="3" id="KW-0998">Cell outer membrane</keyword>
<keyword evidence="4" id="KW-0802">TPR repeat</keyword>
<feature type="chain" id="PRO_5038789025" description="OmpA-like domain-containing protein" evidence="6">
    <location>
        <begin position="25"/>
        <end position="684"/>
    </location>
</feature>
<evidence type="ECO:0000256" key="5">
    <source>
        <dbReference type="PROSITE-ProRule" id="PRU00473"/>
    </source>
</evidence>